<dbReference type="GeneID" id="57753492"/>
<dbReference type="EMBL" id="CDNC01000001">
    <property type="protein sequence ID" value="CEM60482.1"/>
    <property type="molecule type" value="Genomic_DNA"/>
</dbReference>
<dbReference type="AlphaFoldDB" id="A0A0B7GSL7"/>
<dbReference type="SUPFAM" id="SSF52540">
    <property type="entry name" value="P-loop containing nucleoside triphosphate hydrolases"/>
    <property type="match status" value="1"/>
</dbReference>
<gene>
    <name evidence="2" type="ORF">TPHV1_10150</name>
</gene>
<feature type="compositionally biased region" description="Polar residues" evidence="1">
    <location>
        <begin position="254"/>
        <end position="263"/>
    </location>
</feature>
<feature type="region of interest" description="Disordered" evidence="1">
    <location>
        <begin position="246"/>
        <end position="277"/>
    </location>
</feature>
<dbReference type="Proteomes" id="UP000042527">
    <property type="component" value="Unassembled WGS sequence"/>
</dbReference>
<evidence type="ECO:0000313" key="3">
    <source>
        <dbReference type="Proteomes" id="UP000042527"/>
    </source>
</evidence>
<protein>
    <recommendedName>
        <fullName evidence="4">ATP-binding protein</fullName>
    </recommendedName>
</protein>
<proteinExistence type="predicted"/>
<accession>A0A0B7GSL7</accession>
<reference evidence="3" key="1">
    <citation type="submission" date="2015-01" db="EMBL/GenBank/DDBJ databases">
        <authorList>
            <person name="Manzoor Shahid"/>
            <person name="Zubair Saima"/>
        </authorList>
    </citation>
    <scope>NUCLEOTIDE SEQUENCE [LARGE SCALE GENOMIC DNA]</scope>
    <source>
        <strain evidence="3">V1</strain>
    </source>
</reference>
<dbReference type="RefSeq" id="WP_197071828.1">
    <property type="nucleotide sequence ID" value="NZ_CDNC01000001.1"/>
</dbReference>
<sequence length="277" mass="30797">MSTCISFGGMYITVNIATYPEAINAPAHVKIANAKTRSKQMAVVVMVIGESGTGKSTSLRNFKRGEASIVNISKKPLPFKSELTVLKSDNYAEIMTVLKRAAAKSIVIDDCQYLMAFEFMNRAKEKGFEKFTDIGSNFFQLIQTAINLPDDKIIYFLSHIEQLDGREKCKTIGKLLDEKITLEGLFTIVLKTVVAIDGNNQRQFCFATINNGADTVKSPMGMFDSLLIPNDLKAVDRTIREYYSLPANEGAPAQNKSKQTQNKETTHVKPSIMQFAR</sequence>
<evidence type="ECO:0000313" key="2">
    <source>
        <dbReference type="EMBL" id="CEM60482.1"/>
    </source>
</evidence>
<keyword evidence="3" id="KW-1185">Reference proteome</keyword>
<name>A0A0B7GSL7_TREPH</name>
<evidence type="ECO:0008006" key="4">
    <source>
        <dbReference type="Google" id="ProtNLM"/>
    </source>
</evidence>
<dbReference type="InterPro" id="IPR027417">
    <property type="entry name" value="P-loop_NTPase"/>
</dbReference>
<evidence type="ECO:0000256" key="1">
    <source>
        <dbReference type="SAM" id="MobiDB-lite"/>
    </source>
</evidence>
<organism evidence="2 3">
    <name type="scientific">Treponema phagedenis</name>
    <dbReference type="NCBI Taxonomy" id="162"/>
    <lineage>
        <taxon>Bacteria</taxon>
        <taxon>Pseudomonadati</taxon>
        <taxon>Spirochaetota</taxon>
        <taxon>Spirochaetia</taxon>
        <taxon>Spirochaetales</taxon>
        <taxon>Treponemataceae</taxon>
        <taxon>Treponema</taxon>
    </lineage>
</organism>